<dbReference type="OrthoDB" id="272750at2759"/>
<dbReference type="PANTHER" id="PTHR31984">
    <property type="entry name" value="TRANSPORTER, PUTATIVE (DUF179)-RELATED"/>
    <property type="match status" value="1"/>
</dbReference>
<dbReference type="AlphaFoldDB" id="A0A9W7C672"/>
<organism evidence="1 2">
    <name type="scientific">Triparma laevis f. longispina</name>
    <dbReference type="NCBI Taxonomy" id="1714387"/>
    <lineage>
        <taxon>Eukaryota</taxon>
        <taxon>Sar</taxon>
        <taxon>Stramenopiles</taxon>
        <taxon>Ochrophyta</taxon>
        <taxon>Bolidophyceae</taxon>
        <taxon>Parmales</taxon>
        <taxon>Triparmaceae</taxon>
        <taxon>Triparma</taxon>
    </lineage>
</organism>
<evidence type="ECO:0000313" key="2">
    <source>
        <dbReference type="Proteomes" id="UP001165122"/>
    </source>
</evidence>
<protein>
    <submittedName>
        <fullName evidence="1">Uncharacterized protein</fullName>
    </submittedName>
</protein>
<evidence type="ECO:0000313" key="1">
    <source>
        <dbReference type="EMBL" id="GMI04022.1"/>
    </source>
</evidence>
<dbReference type="PANTHER" id="PTHR31984:SF17">
    <property type="entry name" value="TRANSCRIPTIONAL REGULATOR"/>
    <property type="match status" value="1"/>
</dbReference>
<dbReference type="EMBL" id="BRXW01000066">
    <property type="protein sequence ID" value="GMI04022.1"/>
    <property type="molecule type" value="Genomic_DNA"/>
</dbReference>
<dbReference type="InterPro" id="IPR003774">
    <property type="entry name" value="AlgH-like"/>
</dbReference>
<comment type="caution">
    <text evidence="1">The sequence shown here is derived from an EMBL/GenBank/DDBJ whole genome shotgun (WGS) entry which is preliminary data.</text>
</comment>
<reference evidence="2" key="1">
    <citation type="journal article" date="2023" name="Commun. Biol.">
        <title>Genome analysis of Parmales, the sister group of diatoms, reveals the evolutionary specialization of diatoms from phago-mixotrophs to photoautotrophs.</title>
        <authorList>
            <person name="Ban H."/>
            <person name="Sato S."/>
            <person name="Yoshikawa S."/>
            <person name="Yamada K."/>
            <person name="Nakamura Y."/>
            <person name="Ichinomiya M."/>
            <person name="Sato N."/>
            <person name="Blanc-Mathieu R."/>
            <person name="Endo H."/>
            <person name="Kuwata A."/>
            <person name="Ogata H."/>
        </authorList>
    </citation>
    <scope>NUCLEOTIDE SEQUENCE [LARGE SCALE GENOMIC DNA]</scope>
    <source>
        <strain evidence="2">NIES 3700</strain>
    </source>
</reference>
<dbReference type="Gene3D" id="3.40.1740.10">
    <property type="entry name" value="VC0467-like"/>
    <property type="match status" value="1"/>
</dbReference>
<sequence>MSNVTSLCSKTLMTKFLQACCFWLTFSSLFFNNLSVVGFQTPVGVTERASRGVQLSYKSPEDIELGGIGDDWRTFRAKLVAQEKLVEVAKRVHRRKVRRARPLQGNLKEVVRRGGNVNVGMGMQSAFGGSRVTFGGPVKPEELVVLHSNPLATGAKEITPGVFVGGSESLRSQVVKREFHGSNALFARGHSLWVPGQLERELDRGVWTVASASSNYILRHTKKGAEGEEDCLWRDIMQDLKSI</sequence>
<gene>
    <name evidence="1" type="ORF">TrLO_g269</name>
</gene>
<dbReference type="Pfam" id="PF02622">
    <property type="entry name" value="DUF179"/>
    <property type="match status" value="1"/>
</dbReference>
<name>A0A9W7C672_9STRA</name>
<proteinExistence type="predicted"/>
<keyword evidence="2" id="KW-1185">Reference proteome</keyword>
<accession>A0A9W7C672</accession>
<dbReference type="Proteomes" id="UP001165122">
    <property type="component" value="Unassembled WGS sequence"/>
</dbReference>
<dbReference type="SUPFAM" id="SSF143456">
    <property type="entry name" value="VC0467-like"/>
    <property type="match status" value="1"/>
</dbReference>